<dbReference type="Proteomes" id="UP001054945">
    <property type="component" value="Unassembled WGS sequence"/>
</dbReference>
<organism evidence="1 2">
    <name type="scientific">Caerostris extrusa</name>
    <name type="common">Bark spider</name>
    <name type="synonym">Caerostris bankana</name>
    <dbReference type="NCBI Taxonomy" id="172846"/>
    <lineage>
        <taxon>Eukaryota</taxon>
        <taxon>Metazoa</taxon>
        <taxon>Ecdysozoa</taxon>
        <taxon>Arthropoda</taxon>
        <taxon>Chelicerata</taxon>
        <taxon>Arachnida</taxon>
        <taxon>Araneae</taxon>
        <taxon>Araneomorphae</taxon>
        <taxon>Entelegynae</taxon>
        <taxon>Araneoidea</taxon>
        <taxon>Araneidae</taxon>
        <taxon>Caerostris</taxon>
    </lineage>
</organism>
<dbReference type="AlphaFoldDB" id="A0AAV4R6K9"/>
<evidence type="ECO:0000313" key="1">
    <source>
        <dbReference type="EMBL" id="GIY16651.1"/>
    </source>
</evidence>
<proteinExistence type="predicted"/>
<keyword evidence="2" id="KW-1185">Reference proteome</keyword>
<protein>
    <submittedName>
        <fullName evidence="1">Uncharacterized protein</fullName>
    </submittedName>
</protein>
<comment type="caution">
    <text evidence="1">The sequence shown here is derived from an EMBL/GenBank/DDBJ whole genome shotgun (WGS) entry which is preliminary data.</text>
</comment>
<accession>A0AAV4R6K9</accession>
<name>A0AAV4R6K9_CAEEX</name>
<sequence>MKDLRHTAQNRNVVIGNQCTLGNYMESLSTFYLSWEIDGLLRNSRHYHSPLGTLSSLPGFLFDRQYGWGCHQDLFRPPILKFNGKLKAFPLRGVRASF</sequence>
<dbReference type="EMBL" id="BPLR01007397">
    <property type="protein sequence ID" value="GIY16651.1"/>
    <property type="molecule type" value="Genomic_DNA"/>
</dbReference>
<reference evidence="1 2" key="1">
    <citation type="submission" date="2021-06" db="EMBL/GenBank/DDBJ databases">
        <title>Caerostris extrusa draft genome.</title>
        <authorList>
            <person name="Kono N."/>
            <person name="Arakawa K."/>
        </authorList>
    </citation>
    <scope>NUCLEOTIDE SEQUENCE [LARGE SCALE GENOMIC DNA]</scope>
</reference>
<evidence type="ECO:0000313" key="2">
    <source>
        <dbReference type="Proteomes" id="UP001054945"/>
    </source>
</evidence>
<gene>
    <name evidence="1" type="ORF">CEXT_202311</name>
</gene>